<proteinExistence type="predicted"/>
<dbReference type="RefSeq" id="WP_208880101.1">
    <property type="nucleotide sequence ID" value="NZ_CP031320.1"/>
</dbReference>
<dbReference type="AlphaFoldDB" id="A0A345XSG9"/>
<evidence type="ECO:0000256" key="1">
    <source>
        <dbReference type="SAM" id="MobiDB-lite"/>
    </source>
</evidence>
<feature type="chain" id="PRO_5016601265" evidence="2">
    <location>
        <begin position="29"/>
        <end position="107"/>
    </location>
</feature>
<keyword evidence="4" id="KW-1185">Reference proteome</keyword>
<feature type="region of interest" description="Disordered" evidence="1">
    <location>
        <begin position="52"/>
        <end position="107"/>
    </location>
</feature>
<evidence type="ECO:0000313" key="3">
    <source>
        <dbReference type="EMBL" id="AXK34585.1"/>
    </source>
</evidence>
<evidence type="ECO:0000313" key="4">
    <source>
        <dbReference type="Proteomes" id="UP000254425"/>
    </source>
</evidence>
<gene>
    <name evidence="3" type="ORF">DVA86_19970</name>
</gene>
<reference evidence="3 4" key="1">
    <citation type="submission" date="2018-07" db="EMBL/GenBank/DDBJ databases">
        <title>Draft genome of the type strain Streptomyces armeniacus ATCC 15676.</title>
        <authorList>
            <person name="Labana P."/>
            <person name="Gosse J.T."/>
            <person name="Boddy C.N."/>
        </authorList>
    </citation>
    <scope>NUCLEOTIDE SEQUENCE [LARGE SCALE GENOMIC DNA]</scope>
    <source>
        <strain evidence="3 4">ATCC 15676</strain>
    </source>
</reference>
<dbReference type="Proteomes" id="UP000254425">
    <property type="component" value="Chromosome"/>
</dbReference>
<evidence type="ECO:0000256" key="2">
    <source>
        <dbReference type="SAM" id="SignalP"/>
    </source>
</evidence>
<accession>A0A345XSG9</accession>
<organism evidence="3 4">
    <name type="scientific">Streptomyces armeniacus</name>
    <dbReference type="NCBI Taxonomy" id="83291"/>
    <lineage>
        <taxon>Bacteria</taxon>
        <taxon>Bacillati</taxon>
        <taxon>Actinomycetota</taxon>
        <taxon>Actinomycetes</taxon>
        <taxon>Kitasatosporales</taxon>
        <taxon>Streptomycetaceae</taxon>
        <taxon>Streptomyces</taxon>
    </lineage>
</organism>
<feature type="signal peptide" evidence="2">
    <location>
        <begin position="1"/>
        <end position="28"/>
    </location>
</feature>
<dbReference type="KEGG" id="sarm:DVA86_19970"/>
<feature type="compositionally biased region" description="Gly residues" evidence="1">
    <location>
        <begin position="58"/>
        <end position="67"/>
    </location>
</feature>
<protein>
    <submittedName>
        <fullName evidence="3">Uncharacterized protein</fullName>
    </submittedName>
</protein>
<sequence length="107" mass="9963">MAIKKTVARAAAVAVIAAGGLVAGTSGAAAGDNGGAPTSGLAPMGDDYGAGYAAPMGDGSGSPGGAGVAPPEHDWGIAPAFDGDGSADDYAAGTRTDGDGWMDVLPA</sequence>
<feature type="compositionally biased region" description="Low complexity" evidence="1">
    <location>
        <begin position="80"/>
        <end position="93"/>
    </location>
</feature>
<dbReference type="EMBL" id="CP031320">
    <property type="protein sequence ID" value="AXK34585.1"/>
    <property type="molecule type" value="Genomic_DNA"/>
</dbReference>
<keyword evidence="2" id="KW-0732">Signal</keyword>
<name>A0A345XSG9_9ACTN</name>